<dbReference type="OrthoDB" id="328755at2759"/>
<sequence>MGVHGRKTSSSAFCACVLSLLLASFSTSPPILPVSCQIAEVSQLISNAFSPLARLPIDFLSGGSSSVTARGDEKAAENSAASMLTAYLNDSAILNSTIQSGQKVLRTVAQTANSILPGVLQEGILLPAEDGRRRAVSFSAFSISPLDQAIISAVGEVGSFHWTGQQQSASVEAGPSVESRELRKLNLALGLHGLPPLPFAPRKINQASEAEEVSVEVLIDNVIRGEPLSRETLKQYRDVVGASIFKTMQLPPVAMPGVSEGLAASPWSSPHRTGFAQASSPYRGPDGSRRLTHNFLNRAVIANNPITLFYTADQKYLWGSSWTTIFKVARGKSSLRLVDYVAKPVEKVFADKFHGAYALLTKEEIFVVSSGDHLEAYYDKPGTNGEQVMMHPEKFDITNELASEIRYPQRPEEVIRALCMSSDGHIVWATSHGRVGVLNRNIKGGSFQRSLDWLMLGTSVGYDRDLEVSNNMACDDEGGIYVVSDKFMHRVDWDGRRLKIRWEKPYATSAVAGTQQVRLGAGSGSTPSIMGEKDKKYVVITDDADVMNVLIMDAANGDIKATHPINFGDKHAKHTSSEQSVLVHGWRLAVVNNTPTEELKQTPNVLKMFGSPAALLLGGGEVPTRIAETLTNAWPVIVGDAPKGVEQLEFDPDDNTLRVTWVNKEVSIPNGIPTMSATAGLMYGIGKRGQFGSEAAPMRGMWTLEALDWWTGESKFYYNIGVGPMVNSIYAATQVGPGEIITGTATGIVRIMEV</sequence>
<accession>A0A2A9MMK6</accession>
<dbReference type="AlphaFoldDB" id="A0A2A9MMK6"/>
<dbReference type="EMBL" id="NWUJ01000001">
    <property type="protein sequence ID" value="PFH38594.1"/>
    <property type="molecule type" value="Genomic_DNA"/>
</dbReference>
<evidence type="ECO:0008006" key="4">
    <source>
        <dbReference type="Google" id="ProtNLM"/>
    </source>
</evidence>
<evidence type="ECO:0000313" key="3">
    <source>
        <dbReference type="Proteomes" id="UP000224006"/>
    </source>
</evidence>
<dbReference type="RefSeq" id="XP_029222603.1">
    <property type="nucleotide sequence ID" value="XM_029359690.1"/>
</dbReference>
<gene>
    <name evidence="2" type="ORF">BESB_009360</name>
</gene>
<proteinExistence type="predicted"/>
<reference evidence="2 3" key="1">
    <citation type="submission" date="2017-09" db="EMBL/GenBank/DDBJ databases">
        <title>Genome sequencing of Besnoitia besnoiti strain Bb-Ger1.</title>
        <authorList>
            <person name="Schares G."/>
            <person name="Venepally P."/>
            <person name="Lorenzi H.A."/>
        </authorList>
    </citation>
    <scope>NUCLEOTIDE SEQUENCE [LARGE SCALE GENOMIC DNA]</scope>
    <source>
        <strain evidence="2 3">Bb-Ger1</strain>
    </source>
</reference>
<evidence type="ECO:0000256" key="1">
    <source>
        <dbReference type="SAM" id="SignalP"/>
    </source>
</evidence>
<dbReference type="Proteomes" id="UP000224006">
    <property type="component" value="Chromosome I"/>
</dbReference>
<dbReference type="SUPFAM" id="SSF50969">
    <property type="entry name" value="YVTN repeat-like/Quinoprotein amine dehydrogenase"/>
    <property type="match status" value="1"/>
</dbReference>
<feature type="chain" id="PRO_5013219334" description="Transmembrane protein" evidence="1">
    <location>
        <begin position="29"/>
        <end position="754"/>
    </location>
</feature>
<evidence type="ECO:0000313" key="2">
    <source>
        <dbReference type="EMBL" id="PFH38594.1"/>
    </source>
</evidence>
<name>A0A2A9MMK6_BESBE</name>
<dbReference type="SUPFAM" id="SSF101898">
    <property type="entry name" value="NHL repeat"/>
    <property type="match status" value="1"/>
</dbReference>
<feature type="signal peptide" evidence="1">
    <location>
        <begin position="1"/>
        <end position="28"/>
    </location>
</feature>
<dbReference type="InterPro" id="IPR011044">
    <property type="entry name" value="Quino_amine_DH_bsu"/>
</dbReference>
<keyword evidence="3" id="KW-1185">Reference proteome</keyword>
<protein>
    <recommendedName>
        <fullName evidence="4">Transmembrane protein</fullName>
    </recommendedName>
</protein>
<keyword evidence="1" id="KW-0732">Signal</keyword>
<dbReference type="GeneID" id="40305998"/>
<comment type="caution">
    <text evidence="2">The sequence shown here is derived from an EMBL/GenBank/DDBJ whole genome shotgun (WGS) entry which is preliminary data.</text>
</comment>
<dbReference type="VEuPathDB" id="ToxoDB:BESB_009360"/>
<organism evidence="2 3">
    <name type="scientific">Besnoitia besnoiti</name>
    <name type="common">Apicomplexan protozoan</name>
    <dbReference type="NCBI Taxonomy" id="94643"/>
    <lineage>
        <taxon>Eukaryota</taxon>
        <taxon>Sar</taxon>
        <taxon>Alveolata</taxon>
        <taxon>Apicomplexa</taxon>
        <taxon>Conoidasida</taxon>
        <taxon>Coccidia</taxon>
        <taxon>Eucoccidiorida</taxon>
        <taxon>Eimeriorina</taxon>
        <taxon>Sarcocystidae</taxon>
        <taxon>Besnoitia</taxon>
    </lineage>
</organism>
<dbReference type="KEGG" id="bbes:BESB_009360"/>